<dbReference type="PRINTS" id="PR00081">
    <property type="entry name" value="GDHRDH"/>
</dbReference>
<dbReference type="AlphaFoldDB" id="Q6SH36"/>
<keyword evidence="2" id="KW-0560">Oxidoreductase</keyword>
<proteinExistence type="inferred from homology"/>
<accession>Q6SH36</accession>
<reference evidence="3" key="1">
    <citation type="submission" date="2003-11" db="EMBL/GenBank/DDBJ databases">
        <authorList>
            <person name="Heidelberg J.F."/>
            <person name="Eisen J.A."/>
            <person name="Nelson W.C."/>
            <person name="DeLong E.F."/>
        </authorList>
    </citation>
    <scope>NUCLEOTIDE SEQUENCE</scope>
</reference>
<dbReference type="Gene3D" id="3.40.50.720">
    <property type="entry name" value="NAD(P)-binding Rossmann-like Domain"/>
    <property type="match status" value="1"/>
</dbReference>
<protein>
    <submittedName>
        <fullName evidence="3">Beta-hydroxysteroid dehydrogenase, putative</fullName>
    </submittedName>
</protein>
<evidence type="ECO:0000313" key="3">
    <source>
        <dbReference type="EMBL" id="AAR37783.1"/>
    </source>
</evidence>
<reference evidence="3" key="2">
    <citation type="submission" date="2003-12" db="EMBL/GenBank/DDBJ databases">
        <title>Monterey Bay Coastal Ocean Microbial Observatory environmental clone sequencing.</title>
        <authorList>
            <person name="DeLong E.F."/>
        </authorList>
    </citation>
    <scope>NUCLEOTIDE SEQUENCE</scope>
</reference>
<comment type="similarity">
    <text evidence="1">Belongs to the short-chain dehydrogenases/reductases (SDR) family.</text>
</comment>
<dbReference type="InterPro" id="IPR002347">
    <property type="entry name" value="SDR_fam"/>
</dbReference>
<gene>
    <name evidence="3" type="ORF">MBMO_EBAC000-63A02.61</name>
</gene>
<dbReference type="PANTHER" id="PTHR24321:SF15">
    <property type="entry name" value="OXIDOREDUCTASE UCPA"/>
    <property type="match status" value="1"/>
</dbReference>
<dbReference type="InterPro" id="IPR020904">
    <property type="entry name" value="Sc_DH/Rdtase_CS"/>
</dbReference>
<dbReference type="PRINTS" id="PR00080">
    <property type="entry name" value="SDRFAMILY"/>
</dbReference>
<evidence type="ECO:0000256" key="1">
    <source>
        <dbReference type="ARBA" id="ARBA00006484"/>
    </source>
</evidence>
<dbReference type="PROSITE" id="PS00061">
    <property type="entry name" value="ADH_SHORT"/>
    <property type="match status" value="1"/>
</dbReference>
<dbReference type="EMBL" id="AY458639">
    <property type="protein sequence ID" value="AAR37783.1"/>
    <property type="molecule type" value="Genomic_DNA"/>
</dbReference>
<dbReference type="SUPFAM" id="SSF51735">
    <property type="entry name" value="NAD(P)-binding Rossmann-fold domains"/>
    <property type="match status" value="1"/>
</dbReference>
<dbReference type="GO" id="GO:0016491">
    <property type="term" value="F:oxidoreductase activity"/>
    <property type="evidence" value="ECO:0007669"/>
    <property type="project" value="UniProtKB-KW"/>
</dbReference>
<name>Q6SH36_9BACT</name>
<dbReference type="FunFam" id="3.40.50.720:FF:000084">
    <property type="entry name" value="Short-chain dehydrogenase reductase"/>
    <property type="match status" value="1"/>
</dbReference>
<dbReference type="InterPro" id="IPR036291">
    <property type="entry name" value="NAD(P)-bd_dom_sf"/>
</dbReference>
<dbReference type="PANTHER" id="PTHR24321">
    <property type="entry name" value="DEHYDROGENASES, SHORT CHAIN"/>
    <property type="match status" value="1"/>
</dbReference>
<dbReference type="Pfam" id="PF13561">
    <property type="entry name" value="adh_short_C2"/>
    <property type="match status" value="1"/>
</dbReference>
<evidence type="ECO:0000256" key="2">
    <source>
        <dbReference type="ARBA" id="ARBA00023002"/>
    </source>
</evidence>
<sequence length="247" mass="26632">METKQRVALVTGAAGGVGQSTVEKLAAEGCIVIGTDIRAIDGTPPEGVIYRQHDVTSEGDWQSLATWLEEEYGHLDILVNNAAILMAYHIEEQSLEDFNTIMQVNCTSIFLGMKMLLPVMKKSDAASIINMSSTSAVGGYPHFAAYGATKAAVRNLTVSTAVYCQTNGFPIRCNSVHPDGIFTDMITRMQGNFPEMDPDKGARAMEFACEPAAVADVICFLASQGARHINGAEIRVDNSSTVQVPYF</sequence>
<organism evidence="3">
    <name type="scientific">uncultured marine bacterium 442</name>
    <dbReference type="NCBI Taxonomy" id="257392"/>
    <lineage>
        <taxon>Bacteria</taxon>
        <taxon>environmental samples</taxon>
    </lineage>
</organism>